<sequence length="425" mass="47727">MVNRAVFSYGLQSVDGDRIVREYLLLGLRLDRLSPGLVDSFTGDRALRRAVDVEPRPHPVALTEQARLLRRELPGADLAPDRKRFLDAHLTAIEAIARKLAGVRVGFVDEVRAYFQVDIRPGHPDTYRRAHASLDELLPGPGTLAERLADHRALDEVPPRRLKAAVHALSSALRDRVRQRFELPVDELVEYEIVTDKPWSGFNYYLGGFRSRVAINADLGHRMSNLPHLVAHESYPGHHTEHCRKEVGLVGKRGHAEQALFLINTPQCLMAEGMAELGLHAAVGPGWGRWAEEVMADLGLRMDGELSERVEGALSGLLTVRQDAALMLHDRRAHPDDVVAFLCRWLLVPERRARHMLRFLGDPLWRAYTTTYVEGVRLIRAWLDLRAPTDTLGNRYLRLLDEPLVPAVVAEEVAAGVPWLSRDPG</sequence>
<organism evidence="1 2">
    <name type="scientific">Saccharothrix saharensis</name>
    <dbReference type="NCBI Taxonomy" id="571190"/>
    <lineage>
        <taxon>Bacteria</taxon>
        <taxon>Bacillati</taxon>
        <taxon>Actinomycetota</taxon>
        <taxon>Actinomycetes</taxon>
        <taxon>Pseudonocardiales</taxon>
        <taxon>Pseudonocardiaceae</taxon>
        <taxon>Saccharothrix</taxon>
    </lineage>
</organism>
<proteinExistence type="predicted"/>
<dbReference type="EMBL" id="VFPP01000001">
    <property type="protein sequence ID" value="TQM81159.1"/>
    <property type="molecule type" value="Genomic_DNA"/>
</dbReference>
<dbReference type="Proteomes" id="UP000316628">
    <property type="component" value="Unassembled WGS sequence"/>
</dbReference>
<reference evidence="1 2" key="1">
    <citation type="submission" date="2019-06" db="EMBL/GenBank/DDBJ databases">
        <title>Sequencing the genomes of 1000 actinobacteria strains.</title>
        <authorList>
            <person name="Klenk H.-P."/>
        </authorList>
    </citation>
    <scope>NUCLEOTIDE SEQUENCE [LARGE SCALE GENOMIC DNA]</scope>
    <source>
        <strain evidence="1 2">DSM 45456</strain>
    </source>
</reference>
<evidence type="ECO:0008006" key="3">
    <source>
        <dbReference type="Google" id="ProtNLM"/>
    </source>
</evidence>
<evidence type="ECO:0000313" key="1">
    <source>
        <dbReference type="EMBL" id="TQM81159.1"/>
    </source>
</evidence>
<gene>
    <name evidence="1" type="ORF">FHX81_3520</name>
</gene>
<protein>
    <recommendedName>
        <fullName evidence="3">DUF885 domain-containing protein</fullName>
    </recommendedName>
</protein>
<evidence type="ECO:0000313" key="2">
    <source>
        <dbReference type="Proteomes" id="UP000316628"/>
    </source>
</evidence>
<dbReference type="AlphaFoldDB" id="A0A543JE85"/>
<keyword evidence="2" id="KW-1185">Reference proteome</keyword>
<accession>A0A543JE85</accession>
<comment type="caution">
    <text evidence="1">The sequence shown here is derived from an EMBL/GenBank/DDBJ whole genome shotgun (WGS) entry which is preliminary data.</text>
</comment>
<name>A0A543JE85_9PSEU</name>